<keyword evidence="1" id="KW-1133">Transmembrane helix</keyword>
<dbReference type="EnsemblMetazoa" id="GAUT001214-RA">
    <property type="protein sequence ID" value="GAUT001214-PA"/>
    <property type="gene ID" value="GAUT001214"/>
</dbReference>
<evidence type="ECO:0000313" key="3">
    <source>
        <dbReference type="Proteomes" id="UP000078200"/>
    </source>
</evidence>
<dbReference type="VEuPathDB" id="VectorBase:GAUT001214"/>
<evidence type="ECO:0000313" key="2">
    <source>
        <dbReference type="EnsemblMetazoa" id="GAUT001214-PA"/>
    </source>
</evidence>
<protein>
    <submittedName>
        <fullName evidence="2">Uncharacterized protein</fullName>
    </submittedName>
</protein>
<dbReference type="Proteomes" id="UP000078200">
    <property type="component" value="Unassembled WGS sequence"/>
</dbReference>
<feature type="transmembrane region" description="Helical" evidence="1">
    <location>
        <begin position="38"/>
        <end position="56"/>
    </location>
</feature>
<reference evidence="2" key="1">
    <citation type="submission" date="2020-05" db="UniProtKB">
        <authorList>
            <consortium name="EnsemblMetazoa"/>
        </authorList>
    </citation>
    <scope>IDENTIFICATION</scope>
    <source>
        <strain evidence="2">TTRI</strain>
    </source>
</reference>
<dbReference type="AlphaFoldDB" id="A0A1A9UDU2"/>
<sequence length="123" mass="14633">MDFRNKENSEQICTYALNKTIQWRRLVVNQWLYVNAKNIWLCVFQFAPIITMVFYASNIASRPYSVSRVLQETKATHEIANTSVLTRLTRQDGQNEILTYRLAIIEFFWTDLEELYVVPMLFQ</sequence>
<evidence type="ECO:0000256" key="1">
    <source>
        <dbReference type="SAM" id="Phobius"/>
    </source>
</evidence>
<keyword evidence="3" id="KW-1185">Reference proteome</keyword>
<proteinExistence type="predicted"/>
<keyword evidence="1" id="KW-0812">Transmembrane</keyword>
<organism evidence="2 3">
    <name type="scientific">Glossina austeni</name>
    <name type="common">Savannah tsetse fly</name>
    <dbReference type="NCBI Taxonomy" id="7395"/>
    <lineage>
        <taxon>Eukaryota</taxon>
        <taxon>Metazoa</taxon>
        <taxon>Ecdysozoa</taxon>
        <taxon>Arthropoda</taxon>
        <taxon>Hexapoda</taxon>
        <taxon>Insecta</taxon>
        <taxon>Pterygota</taxon>
        <taxon>Neoptera</taxon>
        <taxon>Endopterygota</taxon>
        <taxon>Diptera</taxon>
        <taxon>Brachycera</taxon>
        <taxon>Muscomorpha</taxon>
        <taxon>Hippoboscoidea</taxon>
        <taxon>Glossinidae</taxon>
        <taxon>Glossina</taxon>
    </lineage>
</organism>
<keyword evidence="1" id="KW-0472">Membrane</keyword>
<name>A0A1A9UDU2_GLOAU</name>
<accession>A0A1A9UDU2</accession>